<dbReference type="RefSeq" id="WP_210061273.1">
    <property type="nucleotide sequence ID" value="NZ_JAGGLJ010000012.1"/>
</dbReference>
<dbReference type="Gene3D" id="1.10.3720.10">
    <property type="entry name" value="MetI-like"/>
    <property type="match status" value="1"/>
</dbReference>
<evidence type="ECO:0000256" key="6">
    <source>
        <dbReference type="ARBA" id="ARBA00022970"/>
    </source>
</evidence>
<keyword evidence="3 9" id="KW-0813">Transport</keyword>
<feature type="domain" description="ABC transmembrane type-1" evidence="10">
    <location>
        <begin position="22"/>
        <end position="215"/>
    </location>
</feature>
<evidence type="ECO:0000256" key="8">
    <source>
        <dbReference type="ARBA" id="ARBA00023136"/>
    </source>
</evidence>
<evidence type="ECO:0000313" key="12">
    <source>
        <dbReference type="Proteomes" id="UP001519306"/>
    </source>
</evidence>
<proteinExistence type="inferred from homology"/>
<keyword evidence="6" id="KW-0029">Amino-acid transport</keyword>
<evidence type="ECO:0000256" key="2">
    <source>
        <dbReference type="ARBA" id="ARBA00010072"/>
    </source>
</evidence>
<name>A0ABS4KEG5_9FIRM</name>
<accession>A0ABS4KEG5</accession>
<keyword evidence="12" id="KW-1185">Reference proteome</keyword>
<comment type="caution">
    <text evidence="11">The sequence shown here is derived from an EMBL/GenBank/DDBJ whole genome shotgun (WGS) entry which is preliminary data.</text>
</comment>
<dbReference type="Pfam" id="PF00528">
    <property type="entry name" value="BPD_transp_1"/>
    <property type="match status" value="1"/>
</dbReference>
<evidence type="ECO:0000256" key="9">
    <source>
        <dbReference type="RuleBase" id="RU363032"/>
    </source>
</evidence>
<dbReference type="NCBIfam" id="TIGR01726">
    <property type="entry name" value="HEQRo_perm_3TM"/>
    <property type="match status" value="1"/>
</dbReference>
<dbReference type="SUPFAM" id="SSF161098">
    <property type="entry name" value="MetI-like"/>
    <property type="match status" value="1"/>
</dbReference>
<feature type="transmembrane region" description="Helical" evidence="9">
    <location>
        <begin position="60"/>
        <end position="79"/>
    </location>
</feature>
<evidence type="ECO:0000313" key="11">
    <source>
        <dbReference type="EMBL" id="MBP2025785.1"/>
    </source>
</evidence>
<organism evidence="11 12">
    <name type="scientific">Peptoniphilus stercorisuis</name>
    <dbReference type="NCBI Taxonomy" id="1436965"/>
    <lineage>
        <taxon>Bacteria</taxon>
        <taxon>Bacillati</taxon>
        <taxon>Bacillota</taxon>
        <taxon>Tissierellia</taxon>
        <taxon>Tissierellales</taxon>
        <taxon>Peptoniphilaceae</taxon>
        <taxon>Peptoniphilus</taxon>
    </lineage>
</organism>
<evidence type="ECO:0000256" key="5">
    <source>
        <dbReference type="ARBA" id="ARBA00022692"/>
    </source>
</evidence>
<evidence type="ECO:0000256" key="3">
    <source>
        <dbReference type="ARBA" id="ARBA00022448"/>
    </source>
</evidence>
<evidence type="ECO:0000256" key="1">
    <source>
        <dbReference type="ARBA" id="ARBA00004651"/>
    </source>
</evidence>
<feature type="transmembrane region" description="Helical" evidence="9">
    <location>
        <begin position="21"/>
        <end position="48"/>
    </location>
</feature>
<keyword evidence="7 9" id="KW-1133">Transmembrane helix</keyword>
<dbReference type="PANTHER" id="PTHR30614">
    <property type="entry name" value="MEMBRANE COMPONENT OF AMINO ACID ABC TRANSPORTER"/>
    <property type="match status" value="1"/>
</dbReference>
<comment type="subcellular location">
    <subcellularLocation>
        <location evidence="1 9">Cell membrane</location>
        <topology evidence="1 9">Multi-pass membrane protein</topology>
    </subcellularLocation>
</comment>
<dbReference type="Proteomes" id="UP001519306">
    <property type="component" value="Unassembled WGS sequence"/>
</dbReference>
<keyword evidence="4" id="KW-1003">Cell membrane</keyword>
<keyword evidence="5 9" id="KW-0812">Transmembrane</keyword>
<sequence length="225" mass="25100">MNFIQSQIEFIRRFGTSYLSGAIVTLELSLIGVILGLLIGLLICFMRLSKSKILERIATIYVDIIRGTPMLVQLFIFYYGLKSIIPQNTLFFRNSMFLCSVAICINSSAYISEVLRGGILSVNKGQMEAARSLGLSQKQAMQNVILPQALKNILPSLVNEFISLIKETAIVLNVGIADLTYSANVIRGTTFESIRPFIYSAIIYFVMTYSLSKAMKALERRLSAQ</sequence>
<dbReference type="InterPro" id="IPR035906">
    <property type="entry name" value="MetI-like_sf"/>
</dbReference>
<comment type="similarity">
    <text evidence="2">Belongs to the binding-protein-dependent transport system permease family. HisMQ subfamily.</text>
</comment>
<dbReference type="InterPro" id="IPR043429">
    <property type="entry name" value="ArtM/GltK/GlnP/TcyL/YhdX-like"/>
</dbReference>
<feature type="transmembrane region" description="Helical" evidence="9">
    <location>
        <begin position="91"/>
        <end position="111"/>
    </location>
</feature>
<protein>
    <submittedName>
        <fullName evidence="11">Polar amino acid transport system permease protein/polar amino acid transport system substrate-binding protein</fullName>
    </submittedName>
</protein>
<evidence type="ECO:0000259" key="10">
    <source>
        <dbReference type="PROSITE" id="PS50928"/>
    </source>
</evidence>
<keyword evidence="8 9" id="KW-0472">Membrane</keyword>
<evidence type="ECO:0000256" key="4">
    <source>
        <dbReference type="ARBA" id="ARBA00022475"/>
    </source>
</evidence>
<gene>
    <name evidence="11" type="ORF">J2Z71_001332</name>
</gene>
<dbReference type="EMBL" id="JAGGLJ010000012">
    <property type="protein sequence ID" value="MBP2025785.1"/>
    <property type="molecule type" value="Genomic_DNA"/>
</dbReference>
<evidence type="ECO:0000256" key="7">
    <source>
        <dbReference type="ARBA" id="ARBA00022989"/>
    </source>
</evidence>
<dbReference type="PANTHER" id="PTHR30614:SF20">
    <property type="entry name" value="GLUTAMINE TRANSPORT SYSTEM PERMEASE PROTEIN GLNP"/>
    <property type="match status" value="1"/>
</dbReference>
<dbReference type="InterPro" id="IPR000515">
    <property type="entry name" value="MetI-like"/>
</dbReference>
<reference evidence="11 12" key="1">
    <citation type="submission" date="2021-03" db="EMBL/GenBank/DDBJ databases">
        <title>Genomic Encyclopedia of Type Strains, Phase IV (KMG-IV): sequencing the most valuable type-strain genomes for metagenomic binning, comparative biology and taxonomic classification.</title>
        <authorList>
            <person name="Goeker M."/>
        </authorList>
    </citation>
    <scope>NUCLEOTIDE SEQUENCE [LARGE SCALE GENOMIC DNA]</scope>
    <source>
        <strain evidence="11 12">DSM 27563</strain>
    </source>
</reference>
<dbReference type="CDD" id="cd06261">
    <property type="entry name" value="TM_PBP2"/>
    <property type="match status" value="1"/>
</dbReference>
<dbReference type="InterPro" id="IPR010065">
    <property type="entry name" value="AA_ABC_transptr_permease_3TM"/>
</dbReference>
<dbReference type="PROSITE" id="PS50928">
    <property type="entry name" value="ABC_TM1"/>
    <property type="match status" value="1"/>
</dbReference>